<keyword evidence="2" id="KW-1185">Reference proteome</keyword>
<reference evidence="1" key="1">
    <citation type="journal article" date="2021" name="Mol. Ecol. Resour.">
        <title>Apolygus lucorum genome provides insights into omnivorousness and mesophyll feeding.</title>
        <authorList>
            <person name="Liu Y."/>
            <person name="Liu H."/>
            <person name="Wang H."/>
            <person name="Huang T."/>
            <person name="Liu B."/>
            <person name="Yang B."/>
            <person name="Yin L."/>
            <person name="Li B."/>
            <person name="Zhang Y."/>
            <person name="Zhang S."/>
            <person name="Jiang F."/>
            <person name="Zhang X."/>
            <person name="Ren Y."/>
            <person name="Wang B."/>
            <person name="Wang S."/>
            <person name="Lu Y."/>
            <person name="Wu K."/>
            <person name="Fan W."/>
            <person name="Wang G."/>
        </authorList>
    </citation>
    <scope>NUCLEOTIDE SEQUENCE</scope>
    <source>
        <strain evidence="1">12Hb</strain>
    </source>
</reference>
<proteinExistence type="predicted"/>
<protein>
    <submittedName>
        <fullName evidence="1">Uncharacterized protein</fullName>
    </submittedName>
</protein>
<dbReference type="Proteomes" id="UP000466442">
    <property type="component" value="Linkage Group LG1"/>
</dbReference>
<accession>A0A6A4K5F1</accession>
<comment type="caution">
    <text evidence="1">The sequence shown here is derived from an EMBL/GenBank/DDBJ whole genome shotgun (WGS) entry which is preliminary data.</text>
</comment>
<organism evidence="1 2">
    <name type="scientific">Apolygus lucorum</name>
    <name type="common">Small green plant bug</name>
    <name type="synonym">Lygocoris lucorum</name>
    <dbReference type="NCBI Taxonomy" id="248454"/>
    <lineage>
        <taxon>Eukaryota</taxon>
        <taxon>Metazoa</taxon>
        <taxon>Ecdysozoa</taxon>
        <taxon>Arthropoda</taxon>
        <taxon>Hexapoda</taxon>
        <taxon>Insecta</taxon>
        <taxon>Pterygota</taxon>
        <taxon>Neoptera</taxon>
        <taxon>Paraneoptera</taxon>
        <taxon>Hemiptera</taxon>
        <taxon>Heteroptera</taxon>
        <taxon>Panheteroptera</taxon>
        <taxon>Cimicomorpha</taxon>
        <taxon>Miridae</taxon>
        <taxon>Mirini</taxon>
        <taxon>Apolygus</taxon>
    </lineage>
</organism>
<evidence type="ECO:0000313" key="1">
    <source>
        <dbReference type="EMBL" id="KAF6215720.1"/>
    </source>
</evidence>
<gene>
    <name evidence="1" type="ORF">GE061_000052</name>
</gene>
<evidence type="ECO:0000313" key="2">
    <source>
        <dbReference type="Proteomes" id="UP000466442"/>
    </source>
</evidence>
<name>A0A6A4K5F1_APOLU</name>
<dbReference type="EMBL" id="WIXP02000001">
    <property type="protein sequence ID" value="KAF6215720.1"/>
    <property type="molecule type" value="Genomic_DNA"/>
</dbReference>
<dbReference type="AlphaFoldDB" id="A0A6A4K5F1"/>
<sequence length="92" mass="10085">MRSCTIVLAAAVLFAVCQAAPADPSTVTTLSEADEGQLYDMVEDIGDSEEPVMMPPTGVGVLSRARRSPRIIGVCRCYIRRGRRLCICRRVR</sequence>